<dbReference type="EMBL" id="GBRH01233768">
    <property type="protein sequence ID" value="JAD64127.1"/>
    <property type="molecule type" value="Transcribed_RNA"/>
</dbReference>
<reference evidence="2" key="2">
    <citation type="journal article" date="2015" name="Data Brief">
        <title>Shoot transcriptome of the giant reed, Arundo donax.</title>
        <authorList>
            <person name="Barrero R.A."/>
            <person name="Guerrero F.D."/>
            <person name="Moolhuijzen P."/>
            <person name="Goolsby J.A."/>
            <person name="Tidwell J."/>
            <person name="Bellgard S.E."/>
            <person name="Bellgard M.I."/>
        </authorList>
    </citation>
    <scope>NUCLEOTIDE SEQUENCE</scope>
    <source>
        <tissue evidence="2">Shoot tissue taken approximately 20 cm above the soil surface</tissue>
    </source>
</reference>
<organism evidence="2">
    <name type="scientific">Arundo donax</name>
    <name type="common">Giant reed</name>
    <name type="synonym">Donax arundinaceus</name>
    <dbReference type="NCBI Taxonomy" id="35708"/>
    <lineage>
        <taxon>Eukaryota</taxon>
        <taxon>Viridiplantae</taxon>
        <taxon>Streptophyta</taxon>
        <taxon>Embryophyta</taxon>
        <taxon>Tracheophyta</taxon>
        <taxon>Spermatophyta</taxon>
        <taxon>Magnoliopsida</taxon>
        <taxon>Liliopsida</taxon>
        <taxon>Poales</taxon>
        <taxon>Poaceae</taxon>
        <taxon>PACMAD clade</taxon>
        <taxon>Arundinoideae</taxon>
        <taxon>Arundineae</taxon>
        <taxon>Arundo</taxon>
    </lineage>
</organism>
<reference evidence="2" key="1">
    <citation type="submission" date="2014-09" db="EMBL/GenBank/DDBJ databases">
        <authorList>
            <person name="Magalhaes I.L.F."/>
            <person name="Oliveira U."/>
            <person name="Santos F.R."/>
            <person name="Vidigal T.H.D.A."/>
            <person name="Brescovit A.D."/>
            <person name="Santos A.J."/>
        </authorList>
    </citation>
    <scope>NUCLEOTIDE SEQUENCE</scope>
    <source>
        <tissue evidence="2">Shoot tissue taken approximately 20 cm above the soil surface</tissue>
    </source>
</reference>
<feature type="region of interest" description="Disordered" evidence="1">
    <location>
        <begin position="1"/>
        <end position="29"/>
    </location>
</feature>
<evidence type="ECO:0000256" key="1">
    <source>
        <dbReference type="SAM" id="MobiDB-lite"/>
    </source>
</evidence>
<name>A0A0A9BY10_ARUDO</name>
<protein>
    <submittedName>
        <fullName evidence="2">Uncharacterized protein</fullName>
    </submittedName>
</protein>
<evidence type="ECO:0000313" key="2">
    <source>
        <dbReference type="EMBL" id="JAD64127.1"/>
    </source>
</evidence>
<proteinExistence type="predicted"/>
<sequence>MMDRGYKAPVAIASSQTAPEVPAAGAHCS</sequence>
<accession>A0A0A9BY10</accession>
<dbReference type="AlphaFoldDB" id="A0A0A9BY10"/>